<evidence type="ECO:0000256" key="9">
    <source>
        <dbReference type="ARBA" id="ARBA00023244"/>
    </source>
</evidence>
<feature type="compositionally biased region" description="Polar residues" evidence="13">
    <location>
        <begin position="399"/>
        <end position="490"/>
    </location>
</feature>
<proteinExistence type="inferred from homology"/>
<evidence type="ECO:0000256" key="1">
    <source>
        <dbReference type="ARBA" id="ARBA00001916"/>
    </source>
</evidence>
<dbReference type="GO" id="GO:0006782">
    <property type="term" value="P:protoporphyrinogen IX biosynthetic process"/>
    <property type="evidence" value="ECO:0007669"/>
    <property type="project" value="UniProtKB-UniPathway"/>
</dbReference>
<dbReference type="InterPro" id="IPR022419">
    <property type="entry name" value="Porphobilin_deaminase_cofac_BS"/>
</dbReference>
<organism evidence="16 17">
    <name type="scientific">Puccinia striiformis f. sp. tritici PST-78</name>
    <dbReference type="NCBI Taxonomy" id="1165861"/>
    <lineage>
        <taxon>Eukaryota</taxon>
        <taxon>Fungi</taxon>
        <taxon>Dikarya</taxon>
        <taxon>Basidiomycota</taxon>
        <taxon>Pucciniomycotina</taxon>
        <taxon>Pucciniomycetes</taxon>
        <taxon>Pucciniales</taxon>
        <taxon>Pucciniaceae</taxon>
        <taxon>Puccinia</taxon>
    </lineage>
</organism>
<keyword evidence="7" id="KW-0808">Transferase</keyword>
<dbReference type="PRINTS" id="PR00151">
    <property type="entry name" value="PORPHBDMNASE"/>
</dbReference>
<dbReference type="Gene3D" id="3.30.160.40">
    <property type="entry name" value="Porphobilinogen deaminase, C-terminal domain"/>
    <property type="match status" value="1"/>
</dbReference>
<dbReference type="EC" id="2.5.1.61" evidence="5"/>
<evidence type="ECO:0000256" key="10">
    <source>
        <dbReference type="ARBA" id="ARBA00030685"/>
    </source>
</evidence>
<dbReference type="GO" id="GO:0005737">
    <property type="term" value="C:cytoplasm"/>
    <property type="evidence" value="ECO:0007669"/>
    <property type="project" value="TreeGrafter"/>
</dbReference>
<keyword evidence="9" id="KW-0627">Porphyrin biosynthesis</keyword>
<evidence type="ECO:0000256" key="5">
    <source>
        <dbReference type="ARBA" id="ARBA00012655"/>
    </source>
</evidence>
<dbReference type="PANTHER" id="PTHR11557">
    <property type="entry name" value="PORPHOBILINOGEN DEAMINASE"/>
    <property type="match status" value="1"/>
</dbReference>
<dbReference type="UniPathway" id="UPA00251">
    <property type="reaction ID" value="UER00319"/>
</dbReference>
<evidence type="ECO:0000256" key="11">
    <source>
        <dbReference type="ARBA" id="ARBA00033064"/>
    </source>
</evidence>
<dbReference type="Proteomes" id="UP000054564">
    <property type="component" value="Unassembled WGS sequence"/>
</dbReference>
<evidence type="ECO:0000259" key="15">
    <source>
        <dbReference type="Pfam" id="PF03900"/>
    </source>
</evidence>
<feature type="compositionally biased region" description="Low complexity" evidence="13">
    <location>
        <begin position="645"/>
        <end position="684"/>
    </location>
</feature>
<dbReference type="PANTHER" id="PTHR11557:SF0">
    <property type="entry name" value="PORPHOBILINOGEN DEAMINASE"/>
    <property type="match status" value="1"/>
</dbReference>
<comment type="caution">
    <text evidence="16">The sequence shown here is derived from an EMBL/GenBank/DDBJ whole genome shotgun (WGS) entry which is preliminary data.</text>
</comment>
<dbReference type="NCBIfam" id="TIGR00212">
    <property type="entry name" value="hemC"/>
    <property type="match status" value="1"/>
</dbReference>
<evidence type="ECO:0000259" key="14">
    <source>
        <dbReference type="Pfam" id="PF01379"/>
    </source>
</evidence>
<dbReference type="InterPro" id="IPR000860">
    <property type="entry name" value="HemC"/>
</dbReference>
<feature type="region of interest" description="Disordered" evidence="13">
    <location>
        <begin position="1"/>
        <end position="25"/>
    </location>
</feature>
<comment type="cofactor">
    <cofactor evidence="1">
        <name>dipyrromethane</name>
        <dbReference type="ChEBI" id="CHEBI:60342"/>
    </cofactor>
</comment>
<dbReference type="InterPro" id="IPR022417">
    <property type="entry name" value="Porphobilin_deaminase_N"/>
</dbReference>
<dbReference type="PROSITE" id="PS00533">
    <property type="entry name" value="PORPHOBILINOGEN_DEAM"/>
    <property type="match status" value="1"/>
</dbReference>
<protein>
    <recommendedName>
        <fullName evidence="6">Porphobilinogen deaminase</fullName>
        <ecNumber evidence="5">2.5.1.61</ecNumber>
    </recommendedName>
    <alternativeName>
        <fullName evidence="11">Hydroxymethylbilane synthase</fullName>
    </alternativeName>
    <alternativeName>
        <fullName evidence="10">Pre-uroporphyrinogen synthase</fullName>
    </alternativeName>
</protein>
<keyword evidence="8" id="KW-0350">Heme biosynthesis</keyword>
<reference evidence="17" key="1">
    <citation type="submission" date="2014-03" db="EMBL/GenBank/DDBJ databases">
        <title>The Genome Sequence of Puccinia striiformis f. sp. tritici PST-78.</title>
        <authorList>
            <consortium name="The Broad Institute Genome Sequencing Platform"/>
            <person name="Cuomo C."/>
            <person name="Hulbert S."/>
            <person name="Chen X."/>
            <person name="Walker B."/>
            <person name="Young S.K."/>
            <person name="Zeng Q."/>
            <person name="Gargeya S."/>
            <person name="Fitzgerald M."/>
            <person name="Haas B."/>
            <person name="Abouelleil A."/>
            <person name="Alvarado L."/>
            <person name="Arachchi H.M."/>
            <person name="Berlin A.M."/>
            <person name="Chapman S.B."/>
            <person name="Goldberg J."/>
            <person name="Griggs A."/>
            <person name="Gujja S."/>
            <person name="Hansen M."/>
            <person name="Howarth C."/>
            <person name="Imamovic A."/>
            <person name="Larimer J."/>
            <person name="McCowan C."/>
            <person name="Montmayeur A."/>
            <person name="Murphy C."/>
            <person name="Neiman D."/>
            <person name="Pearson M."/>
            <person name="Priest M."/>
            <person name="Roberts A."/>
            <person name="Saif S."/>
            <person name="Shea T."/>
            <person name="Sisk P."/>
            <person name="Sykes S."/>
            <person name="Wortman J."/>
            <person name="Nusbaum C."/>
            <person name="Birren B."/>
        </authorList>
    </citation>
    <scope>NUCLEOTIDE SEQUENCE [LARGE SCALE GENOMIC DNA]</scope>
    <source>
        <strain evidence="17">race PST-78</strain>
    </source>
</reference>
<sequence length="724" mass="75575">MEMEQPTTETYNPNHQKNRCPSTSLGVNSRPIDILELTNTPKNIEMNSSLSLTDNLIIGTRNSKLALIQADLVEREINKRFTTDQIKTEIQSMSTSGDENLQKPLYLLGGKSVWTKELEFNLLNGSIDLIVHSLKDVPTALPAGCELTSVMLREDPRDALIIRNSLPFTNLSQLPPGSIIGTSSVRRVAQLRRRFPNLAFQDIRGNLQTRFKKLDATDSPYTGIILAVAGLKRIGLATRITSYLEPPDLYHAVGQGAIGIEIRTPPAMKLNETLEETILRERATTVQKLVKSLEDWRTALTCEAERALLRRLEGGCSVPVGVQCSLVDLPMPCPWAPKARLTLVGVVTSVDGLEEVRKEAWVDVCSTKDAIHLGTTLADQLFSDGADKILDQLNSHPASSINVTDVTPSTNTTGGTQATDLTGGTQATDLTGGTQATDLTGGSQATDLTGGTEATNSTGQTQETDLAGGTRTNDLTGGTQATSLTGSTQATDSTGGTQGTNTTGSTCGTQATNTGGTQTTNSTLGTQATNTTGATQATDSIVNPTHPSSTFNNASQENHPASSINVTDVTPSTNTTGGTQATDLTGGTQATDLTGGSQATDLTGGTEATNSTGQTQETDLAGGTRTNDLTGGTQATSLTGSTQATDSTGGTQGTNTTGSTCGTQATNTGGTQTTNSTLGTQATNTTGATQATDSIGETQATAPSVPSKPNPNACWCHARCSQEL</sequence>
<name>A0A0L0VB27_9BASI</name>
<gene>
    <name evidence="16" type="ORF">PSTG_10290</name>
</gene>
<dbReference type="OrthoDB" id="564646at2759"/>
<comment type="similarity">
    <text evidence="4">Belongs to the HMBS family.</text>
</comment>
<evidence type="ECO:0000313" key="16">
    <source>
        <dbReference type="EMBL" id="KNE96458.1"/>
    </source>
</evidence>
<dbReference type="Gene3D" id="3.40.190.10">
    <property type="entry name" value="Periplasmic binding protein-like II"/>
    <property type="match status" value="2"/>
</dbReference>
<dbReference type="Pfam" id="PF03900">
    <property type="entry name" value="Porphobil_deamC"/>
    <property type="match status" value="1"/>
</dbReference>
<dbReference type="FunFam" id="3.40.190.10:FF:000086">
    <property type="entry name" value="Probable porphobilinogen deaminase"/>
    <property type="match status" value="1"/>
</dbReference>
<comment type="pathway">
    <text evidence="3">Porphyrin-containing compound metabolism; protoporphyrin-IX biosynthesis; coproporphyrinogen-III from 5-aminolevulinate: step 2/4.</text>
</comment>
<dbReference type="SUPFAM" id="SSF53850">
    <property type="entry name" value="Periplasmic binding protein-like II"/>
    <property type="match status" value="1"/>
</dbReference>
<evidence type="ECO:0000256" key="2">
    <source>
        <dbReference type="ARBA" id="ARBA00002869"/>
    </source>
</evidence>
<feature type="domain" description="Porphobilinogen deaminase N-terminal" evidence="14">
    <location>
        <begin position="56"/>
        <end position="264"/>
    </location>
</feature>
<dbReference type="FunFam" id="3.30.160.40:FF:000002">
    <property type="entry name" value="Porphobilinogen deaminase"/>
    <property type="match status" value="1"/>
</dbReference>
<evidence type="ECO:0000256" key="12">
    <source>
        <dbReference type="ARBA" id="ARBA00048169"/>
    </source>
</evidence>
<evidence type="ECO:0000256" key="7">
    <source>
        <dbReference type="ARBA" id="ARBA00022679"/>
    </source>
</evidence>
<accession>A0A0L0VB27</accession>
<keyword evidence="17" id="KW-1185">Reference proteome</keyword>
<evidence type="ECO:0000256" key="8">
    <source>
        <dbReference type="ARBA" id="ARBA00023133"/>
    </source>
</evidence>
<dbReference type="EMBL" id="AJIL01000082">
    <property type="protein sequence ID" value="KNE96458.1"/>
    <property type="molecule type" value="Genomic_DNA"/>
</dbReference>
<feature type="region of interest" description="Disordered" evidence="13">
    <location>
        <begin position="399"/>
        <end position="684"/>
    </location>
</feature>
<feature type="compositionally biased region" description="Low complexity" evidence="13">
    <location>
        <begin position="491"/>
        <end position="538"/>
    </location>
</feature>
<comment type="function">
    <text evidence="2">Tetrapolymerization of the monopyrrole PBG into the hydroxymethylbilane pre-uroporphyrinogen in several discrete steps.</text>
</comment>
<dbReference type="GO" id="GO:0004418">
    <property type="term" value="F:hydroxymethylbilane synthase activity"/>
    <property type="evidence" value="ECO:0007669"/>
    <property type="project" value="UniProtKB-EC"/>
</dbReference>
<dbReference type="FunFam" id="3.40.190.10:FF:000005">
    <property type="entry name" value="Porphobilinogen deaminase"/>
    <property type="match status" value="1"/>
</dbReference>
<dbReference type="STRING" id="1165861.A0A0L0VB27"/>
<evidence type="ECO:0000256" key="4">
    <source>
        <dbReference type="ARBA" id="ARBA00005638"/>
    </source>
</evidence>
<evidence type="ECO:0000256" key="3">
    <source>
        <dbReference type="ARBA" id="ARBA00004735"/>
    </source>
</evidence>
<comment type="catalytic activity">
    <reaction evidence="12">
        <text>4 porphobilinogen + H2O = hydroxymethylbilane + 4 NH4(+)</text>
        <dbReference type="Rhea" id="RHEA:13185"/>
        <dbReference type="ChEBI" id="CHEBI:15377"/>
        <dbReference type="ChEBI" id="CHEBI:28938"/>
        <dbReference type="ChEBI" id="CHEBI:57845"/>
        <dbReference type="ChEBI" id="CHEBI:58126"/>
        <dbReference type="EC" id="2.5.1.61"/>
    </reaction>
</comment>
<dbReference type="SUPFAM" id="SSF54782">
    <property type="entry name" value="Porphobilinogen deaminase (hydroxymethylbilane synthase), C-terminal domain"/>
    <property type="match status" value="1"/>
</dbReference>
<feature type="domain" description="Porphobilinogen deaminase C-terminal" evidence="15">
    <location>
        <begin position="300"/>
        <end position="382"/>
    </location>
</feature>
<evidence type="ECO:0000313" key="17">
    <source>
        <dbReference type="Proteomes" id="UP000054564"/>
    </source>
</evidence>
<evidence type="ECO:0000256" key="13">
    <source>
        <dbReference type="SAM" id="MobiDB-lite"/>
    </source>
</evidence>
<evidence type="ECO:0000256" key="6">
    <source>
        <dbReference type="ARBA" id="ARBA00016519"/>
    </source>
</evidence>
<dbReference type="InterPro" id="IPR022418">
    <property type="entry name" value="Porphobilinogen_deaminase_C"/>
</dbReference>
<dbReference type="Pfam" id="PF01379">
    <property type="entry name" value="Porphobil_deam"/>
    <property type="match status" value="1"/>
</dbReference>
<dbReference type="InterPro" id="IPR036803">
    <property type="entry name" value="Porphobilinogen_deaminase_C_sf"/>
</dbReference>
<feature type="compositionally biased region" description="Polar residues" evidence="13">
    <location>
        <begin position="539"/>
        <end position="644"/>
    </location>
</feature>
<dbReference type="AlphaFoldDB" id="A0A0L0VB27"/>